<name>A0A8T0EGU7_ARGBR</name>
<comment type="caution">
    <text evidence="1">The sequence shown here is derived from an EMBL/GenBank/DDBJ whole genome shotgun (WGS) entry which is preliminary data.</text>
</comment>
<evidence type="ECO:0000313" key="2">
    <source>
        <dbReference type="Proteomes" id="UP000807504"/>
    </source>
</evidence>
<protein>
    <submittedName>
        <fullName evidence="1">Uncharacterized protein</fullName>
    </submittedName>
</protein>
<reference evidence="1" key="1">
    <citation type="journal article" date="2020" name="bioRxiv">
        <title>Chromosome-level reference genome of the European wasp spider Argiope bruennichi: a resource for studies on range expansion and evolutionary adaptation.</title>
        <authorList>
            <person name="Sheffer M.M."/>
            <person name="Hoppe A."/>
            <person name="Krehenwinkel H."/>
            <person name="Uhl G."/>
            <person name="Kuss A.W."/>
            <person name="Jensen L."/>
            <person name="Jensen C."/>
            <person name="Gillespie R.G."/>
            <person name="Hoff K.J."/>
            <person name="Prost S."/>
        </authorList>
    </citation>
    <scope>NUCLEOTIDE SEQUENCE</scope>
</reference>
<dbReference type="EMBL" id="JABXBU010002228">
    <property type="protein sequence ID" value="KAF8771937.1"/>
    <property type="molecule type" value="Genomic_DNA"/>
</dbReference>
<organism evidence="1 2">
    <name type="scientific">Argiope bruennichi</name>
    <name type="common">Wasp spider</name>
    <name type="synonym">Aranea bruennichi</name>
    <dbReference type="NCBI Taxonomy" id="94029"/>
    <lineage>
        <taxon>Eukaryota</taxon>
        <taxon>Metazoa</taxon>
        <taxon>Ecdysozoa</taxon>
        <taxon>Arthropoda</taxon>
        <taxon>Chelicerata</taxon>
        <taxon>Arachnida</taxon>
        <taxon>Araneae</taxon>
        <taxon>Araneomorphae</taxon>
        <taxon>Entelegynae</taxon>
        <taxon>Araneoidea</taxon>
        <taxon>Araneidae</taxon>
        <taxon>Argiope</taxon>
    </lineage>
</organism>
<keyword evidence="2" id="KW-1185">Reference proteome</keyword>
<dbReference type="Proteomes" id="UP000807504">
    <property type="component" value="Unassembled WGS sequence"/>
</dbReference>
<dbReference type="AlphaFoldDB" id="A0A8T0EGU7"/>
<gene>
    <name evidence="1" type="ORF">HNY73_019300</name>
</gene>
<reference evidence="1" key="2">
    <citation type="submission" date="2020-06" db="EMBL/GenBank/DDBJ databases">
        <authorList>
            <person name="Sheffer M."/>
        </authorList>
    </citation>
    <scope>NUCLEOTIDE SEQUENCE</scope>
</reference>
<sequence>MTYRRFLKTPEQVMMLQLENVLLEVLNLLTTFSGGYPRFHCFLLAHEGRSGCRLGDADAGHFTSAKETRRKMKNGEQIRMQFYLLNKEATPASDDELIKDNLCYTNNKKVKNYNFFERFLRTAKINSDHKDKQNAIEVALKSWGNFKYRYDACLENDEQNIDLLESS</sequence>
<proteinExistence type="predicted"/>
<accession>A0A8T0EGU7</accession>
<evidence type="ECO:0000313" key="1">
    <source>
        <dbReference type="EMBL" id="KAF8771937.1"/>
    </source>
</evidence>